<dbReference type="CDD" id="cd03801">
    <property type="entry name" value="GT4_PimA-like"/>
    <property type="match status" value="1"/>
</dbReference>
<dbReference type="RefSeq" id="WP_290000448.1">
    <property type="nucleotide sequence ID" value="NZ_JAUEPH010000004.1"/>
</dbReference>
<feature type="domain" description="Glycosyltransferase subfamily 4-like N-terminal" evidence="2">
    <location>
        <begin position="17"/>
        <end position="181"/>
    </location>
</feature>
<dbReference type="EC" id="2.4.-.-" evidence="3"/>
<dbReference type="InterPro" id="IPR028098">
    <property type="entry name" value="Glyco_trans_4-like_N"/>
</dbReference>
<evidence type="ECO:0000313" key="4">
    <source>
        <dbReference type="Proteomes" id="UP001171916"/>
    </source>
</evidence>
<dbReference type="Pfam" id="PF00534">
    <property type="entry name" value="Glycos_transf_1"/>
    <property type="match status" value="1"/>
</dbReference>
<evidence type="ECO:0000259" key="1">
    <source>
        <dbReference type="Pfam" id="PF00534"/>
    </source>
</evidence>
<dbReference type="EMBL" id="JAUEPH010000004">
    <property type="protein sequence ID" value="MDN3204740.1"/>
    <property type="molecule type" value="Genomic_DNA"/>
</dbReference>
<dbReference type="GO" id="GO:0016757">
    <property type="term" value="F:glycosyltransferase activity"/>
    <property type="evidence" value="ECO:0007669"/>
    <property type="project" value="UniProtKB-KW"/>
</dbReference>
<proteinExistence type="predicted"/>
<keyword evidence="3" id="KW-0328">Glycosyltransferase</keyword>
<dbReference type="InterPro" id="IPR001296">
    <property type="entry name" value="Glyco_trans_1"/>
</dbReference>
<accession>A0ABT7YDY2</accession>
<name>A0ABT7YDY2_9BACT</name>
<reference evidence="3" key="1">
    <citation type="submission" date="2023-06" db="EMBL/GenBank/DDBJ databases">
        <title>Robiginitalea aurantiacus sp. nov. and Algoriphagus sediminis sp. nov., isolated from coastal sediment.</title>
        <authorList>
            <person name="Zhou Z.Y."/>
            <person name="An J."/>
            <person name="Jia Y.W."/>
            <person name="Du Z.J."/>
        </authorList>
    </citation>
    <scope>NUCLEOTIDE SEQUENCE</scope>
    <source>
        <strain evidence="3">C2-7</strain>
    </source>
</reference>
<dbReference type="Proteomes" id="UP001171916">
    <property type="component" value="Unassembled WGS sequence"/>
</dbReference>
<feature type="domain" description="Glycosyl transferase family 1" evidence="1">
    <location>
        <begin position="196"/>
        <end position="355"/>
    </location>
</feature>
<dbReference type="SUPFAM" id="SSF53756">
    <property type="entry name" value="UDP-Glycosyltransferase/glycogen phosphorylase"/>
    <property type="match status" value="1"/>
</dbReference>
<dbReference type="PANTHER" id="PTHR45947:SF3">
    <property type="entry name" value="SULFOQUINOVOSYL TRANSFERASE SQD2"/>
    <property type="match status" value="1"/>
</dbReference>
<sequence length="381" mass="42958">MHICFLSQEFPRTGSVYGGIGTFLSTFSSVLVKGGHKVTVLGISDISEEIIEEINGVEVIALPRVKSKFLSWRKNFKVLRERIKEIHSRHPIDILEGSELNFAFLKKIKGIPYVIRLHGGHHFFAEGENRPIQKWKGFQEKRSFAKADAFIAVSEYVKIHTGKLLSFHGKPVEVINYPVPLAKFYKADPAKAIKGRLVFAGTVCEKKGIRQLIKALPKVKSIFPEVHLEVYGRDSLYTENEKYTDFLKRTCSEKELESVSFHGPVSHDDLPGFYEKGELCVFPSHMETQGLVAPEAMSMAKPVIFSEKGPGPETIDSGINGWLCDPFSPDSIADTIIEALNRRADLPKIGEAARKKVHEKFKPETITQKNLDFYERLLSKK</sequence>
<evidence type="ECO:0000259" key="2">
    <source>
        <dbReference type="Pfam" id="PF13439"/>
    </source>
</evidence>
<keyword evidence="4" id="KW-1185">Reference proteome</keyword>
<organism evidence="3 4">
    <name type="scientific">Algoriphagus sediminis</name>
    <dbReference type="NCBI Taxonomy" id="3057113"/>
    <lineage>
        <taxon>Bacteria</taxon>
        <taxon>Pseudomonadati</taxon>
        <taxon>Bacteroidota</taxon>
        <taxon>Cytophagia</taxon>
        <taxon>Cytophagales</taxon>
        <taxon>Cyclobacteriaceae</taxon>
        <taxon>Algoriphagus</taxon>
    </lineage>
</organism>
<gene>
    <name evidence="3" type="ORF">QVH07_11300</name>
</gene>
<comment type="caution">
    <text evidence="3">The sequence shown here is derived from an EMBL/GenBank/DDBJ whole genome shotgun (WGS) entry which is preliminary data.</text>
</comment>
<dbReference type="PANTHER" id="PTHR45947">
    <property type="entry name" value="SULFOQUINOVOSYL TRANSFERASE SQD2"/>
    <property type="match status" value="1"/>
</dbReference>
<protein>
    <submittedName>
        <fullName evidence="3">Glycosyltransferase family 4 protein</fullName>
        <ecNumber evidence="3">2.4.-.-</ecNumber>
    </submittedName>
</protein>
<dbReference type="InterPro" id="IPR050194">
    <property type="entry name" value="Glycosyltransferase_grp1"/>
</dbReference>
<dbReference type="Pfam" id="PF13439">
    <property type="entry name" value="Glyco_transf_4"/>
    <property type="match status" value="1"/>
</dbReference>
<evidence type="ECO:0000313" key="3">
    <source>
        <dbReference type="EMBL" id="MDN3204740.1"/>
    </source>
</evidence>
<keyword evidence="3" id="KW-0808">Transferase</keyword>
<dbReference type="Gene3D" id="3.40.50.2000">
    <property type="entry name" value="Glycogen Phosphorylase B"/>
    <property type="match status" value="2"/>
</dbReference>